<dbReference type="Gene3D" id="3.40.50.410">
    <property type="entry name" value="von Willebrand factor, type A domain"/>
    <property type="match status" value="2"/>
</dbReference>
<accession>A0AAJ7T1D7</accession>
<keyword evidence="11" id="KW-1185">Reference proteome</keyword>
<feature type="region of interest" description="Disordered" evidence="8">
    <location>
        <begin position="39"/>
        <end position="61"/>
    </location>
</feature>
<organism evidence="11 12">
    <name type="scientific">Petromyzon marinus</name>
    <name type="common">Sea lamprey</name>
    <dbReference type="NCBI Taxonomy" id="7757"/>
    <lineage>
        <taxon>Eukaryota</taxon>
        <taxon>Metazoa</taxon>
        <taxon>Chordata</taxon>
        <taxon>Craniata</taxon>
        <taxon>Vertebrata</taxon>
        <taxon>Cyclostomata</taxon>
        <taxon>Hyperoartia</taxon>
        <taxon>Petromyzontiformes</taxon>
        <taxon>Petromyzontidae</taxon>
        <taxon>Petromyzon</taxon>
    </lineage>
</organism>
<feature type="region of interest" description="Disordered" evidence="8">
    <location>
        <begin position="682"/>
        <end position="709"/>
    </location>
</feature>
<dbReference type="PANTHER" id="PTHR10338">
    <property type="entry name" value="INTER-ALPHA-TRYPSIN INHIBITOR HEAVY CHAIN FAMILY MEMBER"/>
    <property type="match status" value="1"/>
</dbReference>
<evidence type="ECO:0000259" key="10">
    <source>
        <dbReference type="PROSITE" id="PS51468"/>
    </source>
</evidence>
<name>A0AAJ7T1D7_PETMA</name>
<reference evidence="12" key="1">
    <citation type="submission" date="2025-08" db="UniProtKB">
        <authorList>
            <consortium name="RefSeq"/>
        </authorList>
    </citation>
    <scope>IDENTIFICATION</scope>
    <source>
        <tissue evidence="12">Sperm</tissue>
    </source>
</reference>
<evidence type="ECO:0000256" key="2">
    <source>
        <dbReference type="ARBA" id="ARBA00010158"/>
    </source>
</evidence>
<evidence type="ECO:0000256" key="6">
    <source>
        <dbReference type="ARBA" id="ARBA00022900"/>
    </source>
</evidence>
<protein>
    <submittedName>
        <fullName evidence="12">Inter-alpha-trypsin inhibitor heavy chain H3-like</fullName>
    </submittedName>
</protein>
<dbReference type="InterPro" id="IPR036465">
    <property type="entry name" value="vWFA_dom_sf"/>
</dbReference>
<dbReference type="RefSeq" id="XP_032808337.1">
    <property type="nucleotide sequence ID" value="XM_032952446.1"/>
</dbReference>
<keyword evidence="6" id="KW-0722">Serine protease inhibitor</keyword>
<dbReference type="Pfam" id="PF00092">
    <property type="entry name" value="VWA"/>
    <property type="match status" value="1"/>
</dbReference>
<evidence type="ECO:0000256" key="7">
    <source>
        <dbReference type="ARBA" id="ARBA00023180"/>
    </source>
</evidence>
<evidence type="ECO:0000313" key="12">
    <source>
        <dbReference type="RefSeq" id="XP_032808337.1"/>
    </source>
</evidence>
<comment type="subcellular location">
    <subcellularLocation>
        <location evidence="1">Secreted</location>
    </subcellularLocation>
</comment>
<dbReference type="GO" id="GO:0030212">
    <property type="term" value="P:hyaluronan metabolic process"/>
    <property type="evidence" value="ECO:0007669"/>
    <property type="project" value="InterPro"/>
</dbReference>
<dbReference type="Pfam" id="PF13519">
    <property type="entry name" value="VWA_2"/>
    <property type="match status" value="1"/>
</dbReference>
<dbReference type="GO" id="GO:0004867">
    <property type="term" value="F:serine-type endopeptidase inhibitor activity"/>
    <property type="evidence" value="ECO:0007669"/>
    <property type="project" value="UniProtKB-KW"/>
</dbReference>
<feature type="domain" description="VWFA" evidence="9">
    <location>
        <begin position="305"/>
        <end position="544"/>
    </location>
</feature>
<dbReference type="SMART" id="SM00609">
    <property type="entry name" value="VIT"/>
    <property type="match status" value="1"/>
</dbReference>
<evidence type="ECO:0000256" key="5">
    <source>
        <dbReference type="ARBA" id="ARBA00022729"/>
    </source>
</evidence>
<evidence type="ECO:0000256" key="8">
    <source>
        <dbReference type="SAM" id="MobiDB-lite"/>
    </source>
</evidence>
<dbReference type="Pfam" id="PF08487">
    <property type="entry name" value="VIT"/>
    <property type="match status" value="1"/>
</dbReference>
<dbReference type="InterPro" id="IPR002035">
    <property type="entry name" value="VWF_A"/>
</dbReference>
<evidence type="ECO:0000313" key="11">
    <source>
        <dbReference type="Proteomes" id="UP001318040"/>
    </source>
</evidence>
<comment type="similarity">
    <text evidence="2">Belongs to the ITIH family.</text>
</comment>
<dbReference type="Proteomes" id="UP001318040">
    <property type="component" value="Chromosome 1"/>
</dbReference>
<proteinExistence type="inferred from homology"/>
<keyword evidence="7" id="KW-0325">Glycoprotein</keyword>
<dbReference type="InterPro" id="IPR013694">
    <property type="entry name" value="VIT"/>
</dbReference>
<dbReference type="PROSITE" id="PS51468">
    <property type="entry name" value="VIT"/>
    <property type="match status" value="1"/>
</dbReference>
<gene>
    <name evidence="12" type="primary">LOC116941378</name>
</gene>
<dbReference type="KEGG" id="pmrn:116941378"/>
<dbReference type="SUPFAM" id="SSF53300">
    <property type="entry name" value="vWA-like"/>
    <property type="match status" value="1"/>
</dbReference>
<evidence type="ECO:0000256" key="3">
    <source>
        <dbReference type="ARBA" id="ARBA00022525"/>
    </source>
</evidence>
<dbReference type="GO" id="GO:0005576">
    <property type="term" value="C:extracellular region"/>
    <property type="evidence" value="ECO:0007669"/>
    <property type="project" value="UniProtKB-SubCell"/>
</dbReference>
<keyword evidence="5" id="KW-0732">Signal</keyword>
<dbReference type="InterPro" id="IPR050934">
    <property type="entry name" value="ITIH"/>
</dbReference>
<evidence type="ECO:0000256" key="4">
    <source>
        <dbReference type="ARBA" id="ARBA00022690"/>
    </source>
</evidence>
<dbReference type="SMART" id="SM00327">
    <property type="entry name" value="VWA"/>
    <property type="match status" value="1"/>
</dbReference>
<evidence type="ECO:0000256" key="1">
    <source>
        <dbReference type="ARBA" id="ARBA00004613"/>
    </source>
</evidence>
<dbReference type="PANTHER" id="PTHR10338:SF108">
    <property type="entry name" value="INTER-ALPHA-TRYPSIN INHIBITOR HEAVY CHAIN H4-LIKE PROTEIN"/>
    <property type="match status" value="1"/>
</dbReference>
<sequence length="963" mass="106314">MKSSLLATVAAAVAVAAPLLLLLAVGVVTPAAVVARTESRGEEGEVQGLRPGRERREDEPELEDISVDGIELHSLHVESRVTSRFVDTVTTARLKNRGGHSRETTFLVQLPEHAFISNFTMVIDQELYVGVVKEKVVAKVQYEKAKSQGQSAGLVWQLGDTTDRFMVSVNVAPQSKVTLQLGYQELLRRRLGRYELKLSLRPRQLAHSYKVDVHIYEPQGLRFVDVAPFQSSQAVNITKGEHKAHVSFHPALSEQRRCPSCLQTRFDGDLVVLYDVHHDASTLQIVNGYFVHYFAPANLSPLAKNIVFIIDVSSSMWGTKLKQTKEALHEILAQLRPDDHFGLIEFSSTSQAWRESMLPASPANVQLAQEFAATLRAQGATNINDAVLAGSAMLRRAHRDETLPRNSCHRVTNTSLTRVTLSLTRVTNTCHPVTAATNINDAVLAGSAMLRRAHRDETLPRNSASLIVLLTDGDPTVGVRDLGQIRDNVRMALAGEASLFCLGFGQYLDYNFLERMALENGGLARRIYENADAPLQLQGFYQEVATPLLARLHVSYPPGAVSDVTRTDFDNFFDGTEIVVAGRLADNSLQALGATVEARAEAGDLTLTKETPTQRQTSPDDRTKFIFGEFTERLWAYLTIKHLLERRSITQDEEEKGNATARALELSLKYGFVTPLTSMVITKPPRPRKQAPTAKKLEKNSAKRPSTFVDNDPHVVVELPGQQQKICFNIDEEPGTIVNLIDDPTNGLAVDTELVAAKRADERTHKMATYFGRVGVRVGAAGVRLEATTEAVRLTDAHGSTSLPWGGNITLERVGLTLKMAPRGRYLEVLELRLPTGTLLSVRLHRVWPGHPEHRDYLGVYVADPGRLSPSTHGLLGQFLVEEPELKVWGEHPGLDPNTVDAYMQVKGHTLTVTRGEREDPTGARNVSCWFVHHHGAGFIDGRHADYVVPDIFSFLGRALLGA</sequence>
<dbReference type="AlphaFoldDB" id="A0AAJ7T1D7"/>
<keyword evidence="3" id="KW-0964">Secreted</keyword>
<keyword evidence="4" id="KW-0646">Protease inhibitor</keyword>
<feature type="domain" description="VIT" evidence="10">
    <location>
        <begin position="56"/>
        <end position="185"/>
    </location>
</feature>
<dbReference type="PROSITE" id="PS50234">
    <property type="entry name" value="VWFA"/>
    <property type="match status" value="1"/>
</dbReference>
<evidence type="ECO:0000259" key="9">
    <source>
        <dbReference type="PROSITE" id="PS50234"/>
    </source>
</evidence>
<dbReference type="InterPro" id="IPR010600">
    <property type="entry name" value="ITI_HC_C"/>
</dbReference>
<dbReference type="Pfam" id="PF06668">
    <property type="entry name" value="ITI_HC_C"/>
    <property type="match status" value="1"/>
</dbReference>